<dbReference type="InterPro" id="IPR059112">
    <property type="entry name" value="CysZ/EI24"/>
</dbReference>
<evidence type="ECO:0000256" key="2">
    <source>
        <dbReference type="ARBA" id="ARBA00022692"/>
    </source>
</evidence>
<evidence type="ECO:0000313" key="6">
    <source>
        <dbReference type="EMBL" id="MFC0180693.1"/>
    </source>
</evidence>
<sequence>MTSQSVITISQAFNKALVSCLHPKVWVAFFIPFISFIITFILLGSFLWGSIDKLIDYSFSFLPWLQNSNTWLIDVIGFGFLNTFSWLATFLTVTLIGVIIAITLSALLVTDMLMKHLHNKHYSEIIPEGVSLKADIKNTLYYAAILVITILVGLPLWFFPPLAFVWQIYWTRFFFSRSLPFDTLCNFATMDEIQSIRKKYVNPNEKMGLFCALFNYIPFAALVLPIFSILWFGHYNMSILIHERQTRA</sequence>
<proteinExistence type="predicted"/>
<keyword evidence="4 5" id="KW-0472">Membrane</keyword>
<evidence type="ECO:0000256" key="3">
    <source>
        <dbReference type="ARBA" id="ARBA00022989"/>
    </source>
</evidence>
<feature type="transmembrane region" description="Helical" evidence="5">
    <location>
        <begin position="140"/>
        <end position="169"/>
    </location>
</feature>
<accession>A0ABV6CCJ3</accession>
<protein>
    <submittedName>
        <fullName evidence="6">EI24 domain-containing protein</fullName>
    </submittedName>
</protein>
<reference evidence="6 7" key="1">
    <citation type="submission" date="2024-09" db="EMBL/GenBank/DDBJ databases">
        <authorList>
            <person name="Sun Q."/>
            <person name="Mori K."/>
        </authorList>
    </citation>
    <scope>NUCLEOTIDE SEQUENCE [LARGE SCALE GENOMIC DNA]</scope>
    <source>
        <strain evidence="6 7">CCM 8545</strain>
    </source>
</reference>
<organism evidence="6 7">
    <name type="scientific">Thorsellia kenyensis</name>
    <dbReference type="NCBI Taxonomy" id="1549888"/>
    <lineage>
        <taxon>Bacteria</taxon>
        <taxon>Pseudomonadati</taxon>
        <taxon>Pseudomonadota</taxon>
        <taxon>Gammaproteobacteria</taxon>
        <taxon>Enterobacterales</taxon>
        <taxon>Thorselliaceae</taxon>
        <taxon>Thorsellia</taxon>
    </lineage>
</organism>
<dbReference type="RefSeq" id="WP_385877819.1">
    <property type="nucleotide sequence ID" value="NZ_JBHLXE010000108.1"/>
</dbReference>
<name>A0ABV6CCJ3_9GAMM</name>
<comment type="subcellular location">
    <subcellularLocation>
        <location evidence="1">Membrane</location>
        <topology evidence="1">Multi-pass membrane protein</topology>
    </subcellularLocation>
</comment>
<comment type="caution">
    <text evidence="6">The sequence shown here is derived from an EMBL/GenBank/DDBJ whole genome shotgun (WGS) entry which is preliminary data.</text>
</comment>
<keyword evidence="2 5" id="KW-0812">Transmembrane</keyword>
<feature type="transmembrane region" description="Helical" evidence="5">
    <location>
        <begin position="87"/>
        <end position="110"/>
    </location>
</feature>
<dbReference type="Pfam" id="PF07264">
    <property type="entry name" value="EI24"/>
    <property type="match status" value="1"/>
</dbReference>
<keyword evidence="3 5" id="KW-1133">Transmembrane helix</keyword>
<dbReference type="Proteomes" id="UP001589758">
    <property type="component" value="Unassembled WGS sequence"/>
</dbReference>
<evidence type="ECO:0000256" key="4">
    <source>
        <dbReference type="ARBA" id="ARBA00023136"/>
    </source>
</evidence>
<feature type="transmembrane region" description="Helical" evidence="5">
    <location>
        <begin position="207"/>
        <end position="232"/>
    </location>
</feature>
<dbReference type="EMBL" id="JBHLXE010000108">
    <property type="protein sequence ID" value="MFC0180693.1"/>
    <property type="molecule type" value="Genomic_DNA"/>
</dbReference>
<evidence type="ECO:0000256" key="5">
    <source>
        <dbReference type="SAM" id="Phobius"/>
    </source>
</evidence>
<gene>
    <name evidence="6" type="ORF">ACFFIT_11485</name>
</gene>
<evidence type="ECO:0000313" key="7">
    <source>
        <dbReference type="Proteomes" id="UP001589758"/>
    </source>
</evidence>
<feature type="transmembrane region" description="Helical" evidence="5">
    <location>
        <begin position="25"/>
        <end position="49"/>
    </location>
</feature>
<keyword evidence="7" id="KW-1185">Reference proteome</keyword>
<evidence type="ECO:0000256" key="1">
    <source>
        <dbReference type="ARBA" id="ARBA00004141"/>
    </source>
</evidence>